<evidence type="ECO:0000256" key="2">
    <source>
        <dbReference type="SAM" id="SignalP"/>
    </source>
</evidence>
<dbReference type="Proteomes" id="UP001177003">
    <property type="component" value="Chromosome 6"/>
</dbReference>
<evidence type="ECO:0000256" key="1">
    <source>
        <dbReference type="SAM" id="MobiDB-lite"/>
    </source>
</evidence>
<reference evidence="3" key="1">
    <citation type="submission" date="2023-04" db="EMBL/GenBank/DDBJ databases">
        <authorList>
            <person name="Vijverberg K."/>
            <person name="Xiong W."/>
            <person name="Schranz E."/>
        </authorList>
    </citation>
    <scope>NUCLEOTIDE SEQUENCE</scope>
</reference>
<dbReference type="EMBL" id="OX465082">
    <property type="protein sequence ID" value="CAI9290718.1"/>
    <property type="molecule type" value="Genomic_DNA"/>
</dbReference>
<proteinExistence type="predicted"/>
<protein>
    <submittedName>
        <fullName evidence="3">Uncharacterized protein</fullName>
    </submittedName>
</protein>
<gene>
    <name evidence="3" type="ORF">LSALG_LOCUS29895</name>
</gene>
<name>A0AA35ZEJ0_LACSI</name>
<keyword evidence="2" id="KW-0732">Signal</keyword>
<feature type="chain" id="PRO_5041329490" evidence="2">
    <location>
        <begin position="25"/>
        <end position="152"/>
    </location>
</feature>
<keyword evidence="4" id="KW-1185">Reference proteome</keyword>
<sequence>MLIHPKVLVPSLLWWRISLQTSLGTLSNKDSNINMGDDTLTSAPDTSTGPPPPPSSPSPTSTIISITLFVVSPKFAGTINEHIAYLFFYQSANQETVNIEEDEMVEFAEVEFDHEEVDVDENMIMSGKNGNSLTLKSTLFSHFTMIMLGSPL</sequence>
<organism evidence="3 4">
    <name type="scientific">Lactuca saligna</name>
    <name type="common">Willowleaf lettuce</name>
    <dbReference type="NCBI Taxonomy" id="75948"/>
    <lineage>
        <taxon>Eukaryota</taxon>
        <taxon>Viridiplantae</taxon>
        <taxon>Streptophyta</taxon>
        <taxon>Embryophyta</taxon>
        <taxon>Tracheophyta</taxon>
        <taxon>Spermatophyta</taxon>
        <taxon>Magnoliopsida</taxon>
        <taxon>eudicotyledons</taxon>
        <taxon>Gunneridae</taxon>
        <taxon>Pentapetalae</taxon>
        <taxon>asterids</taxon>
        <taxon>campanulids</taxon>
        <taxon>Asterales</taxon>
        <taxon>Asteraceae</taxon>
        <taxon>Cichorioideae</taxon>
        <taxon>Cichorieae</taxon>
        <taxon>Lactucinae</taxon>
        <taxon>Lactuca</taxon>
    </lineage>
</organism>
<accession>A0AA35ZEJ0</accession>
<feature type="region of interest" description="Disordered" evidence="1">
    <location>
        <begin position="28"/>
        <end position="59"/>
    </location>
</feature>
<dbReference type="AlphaFoldDB" id="A0AA35ZEJ0"/>
<evidence type="ECO:0000313" key="4">
    <source>
        <dbReference type="Proteomes" id="UP001177003"/>
    </source>
</evidence>
<evidence type="ECO:0000313" key="3">
    <source>
        <dbReference type="EMBL" id="CAI9290718.1"/>
    </source>
</evidence>
<feature type="signal peptide" evidence="2">
    <location>
        <begin position="1"/>
        <end position="24"/>
    </location>
</feature>